<dbReference type="RefSeq" id="XP_011390336.1">
    <property type="nucleotide sequence ID" value="XM_011392034.1"/>
</dbReference>
<evidence type="ECO:0000256" key="5">
    <source>
        <dbReference type="ARBA" id="ARBA00023134"/>
    </source>
</evidence>
<dbReference type="GO" id="GO:0005829">
    <property type="term" value="C:cytosol"/>
    <property type="evidence" value="ECO:0000318"/>
    <property type="project" value="GO_Central"/>
</dbReference>
<dbReference type="InParanoid" id="A0A0D1E0D6"/>
<dbReference type="OrthoDB" id="8830751at2759"/>
<dbReference type="eggNOG" id="KOG0393">
    <property type="taxonomic scope" value="Eukaryota"/>
</dbReference>
<dbReference type="GO" id="GO:0019901">
    <property type="term" value="F:protein kinase binding"/>
    <property type="evidence" value="ECO:0000318"/>
    <property type="project" value="GO_Central"/>
</dbReference>
<sequence>MNGYNSGSTLSDAPPGQGQIQQLPGRPMIDLKKKLVVVGDGGCGKTCLLIVYSQNKFPQEYVPTVFENYVPIIQFEGKTIELALWDTAGQEEYDRLRPLSYPESDVILICFAVDFPTSLANVQDKWFPEINHFCEGVPILLVGLKTDLRKDANSLAMLQAQGTKPVTPAQGQHVADEIGAAKYVECSAKTKDGVQNVFDTAIREACRKKGWARRAGVGGAGGAKKKCVLL</sequence>
<gene>
    <name evidence="10" type="ORF">UMAG_10663</name>
</gene>
<feature type="compositionally biased region" description="Polar residues" evidence="9">
    <location>
        <begin position="1"/>
        <end position="11"/>
    </location>
</feature>
<dbReference type="SUPFAM" id="SSF52540">
    <property type="entry name" value="P-loop containing nucleoside triphosphate hydrolases"/>
    <property type="match status" value="1"/>
</dbReference>
<dbReference type="GO" id="GO:0005938">
    <property type="term" value="C:cell cortex"/>
    <property type="evidence" value="ECO:0007669"/>
    <property type="project" value="EnsemblFungi"/>
</dbReference>
<accession>A0A0D1E0D6</accession>
<evidence type="ECO:0000313" key="11">
    <source>
        <dbReference type="Proteomes" id="UP000000561"/>
    </source>
</evidence>
<dbReference type="GO" id="GO:0030011">
    <property type="term" value="P:maintenance of cell polarity"/>
    <property type="evidence" value="ECO:0007669"/>
    <property type="project" value="EnsemblFungi"/>
</dbReference>
<keyword evidence="7" id="KW-0449">Lipoprotein</keyword>
<dbReference type="SMART" id="SM00173">
    <property type="entry name" value="RAS"/>
    <property type="match status" value="1"/>
</dbReference>
<dbReference type="PROSITE" id="PS51419">
    <property type="entry name" value="RAB"/>
    <property type="match status" value="1"/>
</dbReference>
<dbReference type="PROSITE" id="PS51421">
    <property type="entry name" value="RAS"/>
    <property type="match status" value="1"/>
</dbReference>
<dbReference type="GO" id="GO:0005935">
    <property type="term" value="C:cellular bud neck"/>
    <property type="evidence" value="ECO:0007669"/>
    <property type="project" value="EnsemblFungi"/>
</dbReference>
<dbReference type="PANTHER" id="PTHR24072">
    <property type="entry name" value="RHO FAMILY GTPASE"/>
    <property type="match status" value="1"/>
</dbReference>
<dbReference type="Proteomes" id="UP000000561">
    <property type="component" value="Chromosome 10"/>
</dbReference>
<reference evidence="10 11" key="1">
    <citation type="journal article" date="2006" name="Nature">
        <title>Insights from the genome of the biotrophic fungal plant pathogen Ustilago maydis.</title>
        <authorList>
            <person name="Kamper J."/>
            <person name="Kahmann R."/>
            <person name="Bolker M."/>
            <person name="Ma L.J."/>
            <person name="Brefort T."/>
            <person name="Saville B.J."/>
            <person name="Banuett F."/>
            <person name="Kronstad J.W."/>
            <person name="Gold S.E."/>
            <person name="Muller O."/>
            <person name="Perlin M.H."/>
            <person name="Wosten H.A."/>
            <person name="de Vries R."/>
            <person name="Ruiz-Herrera J."/>
            <person name="Reynaga-Pena C.G."/>
            <person name="Snetselaar K."/>
            <person name="McCann M."/>
            <person name="Perez-Martin J."/>
            <person name="Feldbrugge M."/>
            <person name="Basse C.W."/>
            <person name="Steinberg G."/>
            <person name="Ibeas J.I."/>
            <person name="Holloman W."/>
            <person name="Guzman P."/>
            <person name="Farman M."/>
            <person name="Stajich J.E."/>
            <person name="Sentandreu R."/>
            <person name="Gonzalez-Prieto J.M."/>
            <person name="Kennell J.C."/>
            <person name="Molina L."/>
            <person name="Schirawski J."/>
            <person name="Mendoza-Mendoza A."/>
            <person name="Greilinger D."/>
            <person name="Munch K."/>
            <person name="Rossel N."/>
            <person name="Scherer M."/>
            <person name="Vranes M."/>
            <person name="Ladendorf O."/>
            <person name="Vincon V."/>
            <person name="Fuchs U."/>
            <person name="Sandrock B."/>
            <person name="Meng S."/>
            <person name="Ho E.C."/>
            <person name="Cahill M.J."/>
            <person name="Boyce K.J."/>
            <person name="Klose J."/>
            <person name="Klosterman S.J."/>
            <person name="Deelstra H.J."/>
            <person name="Ortiz-Castellanos L."/>
            <person name="Li W."/>
            <person name="Sanchez-Alonso P."/>
            <person name="Schreier P.H."/>
            <person name="Hauser-Hahn I."/>
            <person name="Vaupel M."/>
            <person name="Koopmann E."/>
            <person name="Friedrich G."/>
            <person name="Voss H."/>
            <person name="Schluter T."/>
            <person name="Margolis J."/>
            <person name="Platt D."/>
            <person name="Swimmer C."/>
            <person name="Gnirke A."/>
            <person name="Chen F."/>
            <person name="Vysotskaia V."/>
            <person name="Mannhaupt G."/>
            <person name="Guldener U."/>
            <person name="Munsterkotter M."/>
            <person name="Haase D."/>
            <person name="Oesterheld M."/>
            <person name="Mewes H.W."/>
            <person name="Mauceli E.W."/>
            <person name="DeCaprio D."/>
            <person name="Wade C.M."/>
            <person name="Butler J."/>
            <person name="Young S."/>
            <person name="Jaffe D.B."/>
            <person name="Calvo S."/>
            <person name="Nusbaum C."/>
            <person name="Galagan J."/>
            <person name="Birren B.W."/>
        </authorList>
    </citation>
    <scope>NUCLEOTIDE SEQUENCE [LARGE SCALE GENOMIC DNA]</scope>
    <source>
        <strain evidence="11">DSM 14603 / FGSC 9021 / UM521</strain>
    </source>
</reference>
<dbReference type="InterPro" id="IPR001806">
    <property type="entry name" value="Small_GTPase"/>
</dbReference>
<dbReference type="InterPro" id="IPR027417">
    <property type="entry name" value="P-loop_NTPase"/>
</dbReference>
<keyword evidence="11" id="KW-1185">Reference proteome</keyword>
<dbReference type="GO" id="GO:0000935">
    <property type="term" value="C:division septum"/>
    <property type="evidence" value="ECO:0007669"/>
    <property type="project" value="EnsemblFungi"/>
</dbReference>
<comment type="subcellular location">
    <subcellularLocation>
        <location evidence="1">Membrane</location>
    </subcellularLocation>
</comment>
<evidence type="ECO:0000256" key="8">
    <source>
        <dbReference type="ARBA" id="ARBA00023289"/>
    </source>
</evidence>
<evidence type="ECO:0000256" key="2">
    <source>
        <dbReference type="ARBA" id="ARBA00010142"/>
    </source>
</evidence>
<dbReference type="GO" id="GO:0090338">
    <property type="term" value="P:positive regulation of formin-nucleated actin cable assembly"/>
    <property type="evidence" value="ECO:0007669"/>
    <property type="project" value="EnsemblFungi"/>
</dbReference>
<organism evidence="10 11">
    <name type="scientific">Mycosarcoma maydis</name>
    <name type="common">Corn smut fungus</name>
    <name type="synonym">Ustilago maydis</name>
    <dbReference type="NCBI Taxonomy" id="5270"/>
    <lineage>
        <taxon>Eukaryota</taxon>
        <taxon>Fungi</taxon>
        <taxon>Dikarya</taxon>
        <taxon>Basidiomycota</taxon>
        <taxon>Ustilaginomycotina</taxon>
        <taxon>Ustilaginomycetes</taxon>
        <taxon>Ustilaginales</taxon>
        <taxon>Ustilaginaceae</taxon>
        <taxon>Mycosarcoma</taxon>
    </lineage>
</organism>
<dbReference type="AlphaFoldDB" id="A0A0D1E0D6"/>
<dbReference type="GO" id="GO:0007264">
    <property type="term" value="P:small GTPase-mediated signal transduction"/>
    <property type="evidence" value="ECO:0007669"/>
    <property type="project" value="InterPro"/>
</dbReference>
<keyword evidence="4" id="KW-0547">Nucleotide-binding</keyword>
<dbReference type="GO" id="GO:0005886">
    <property type="term" value="C:plasma membrane"/>
    <property type="evidence" value="ECO:0000318"/>
    <property type="project" value="GO_Central"/>
</dbReference>
<dbReference type="KEGG" id="uma:UMAG_10663"/>
<dbReference type="InterPro" id="IPR005225">
    <property type="entry name" value="Small_GTP-bd"/>
</dbReference>
<dbReference type="STRING" id="237631.A0A0D1E0D6"/>
<feature type="region of interest" description="Disordered" evidence="9">
    <location>
        <begin position="1"/>
        <end position="23"/>
    </location>
</feature>
<comment type="similarity">
    <text evidence="2">Belongs to the small GTPase superfamily. Rho family.</text>
</comment>
<dbReference type="GO" id="GO:0007165">
    <property type="term" value="P:signal transduction"/>
    <property type="evidence" value="ECO:0000318"/>
    <property type="project" value="GO_Central"/>
</dbReference>
<name>A0A0D1E0D6_MYCMD</name>
<keyword evidence="8" id="KW-0636">Prenylation</keyword>
<keyword evidence="3" id="KW-0488">Methylation</keyword>
<proteinExistence type="inferred from homology"/>
<evidence type="ECO:0000256" key="1">
    <source>
        <dbReference type="ARBA" id="ARBA00004370"/>
    </source>
</evidence>
<keyword evidence="6" id="KW-0472">Membrane</keyword>
<keyword evidence="5" id="KW-0342">GTP-binding</keyword>
<dbReference type="FunFam" id="3.40.50.300:FF:000678">
    <property type="entry name" value="Rho GTPase Rho4"/>
    <property type="match status" value="1"/>
</dbReference>
<evidence type="ECO:0000256" key="6">
    <source>
        <dbReference type="ARBA" id="ARBA00023136"/>
    </source>
</evidence>
<dbReference type="GO" id="GO:0000917">
    <property type="term" value="P:division septum assembly"/>
    <property type="evidence" value="ECO:0007669"/>
    <property type="project" value="EnsemblFungi"/>
</dbReference>
<dbReference type="Pfam" id="PF00071">
    <property type="entry name" value="Ras"/>
    <property type="match status" value="1"/>
</dbReference>
<dbReference type="GO" id="GO:0003924">
    <property type="term" value="F:GTPase activity"/>
    <property type="evidence" value="ECO:0000318"/>
    <property type="project" value="GO_Central"/>
</dbReference>
<dbReference type="GeneID" id="23566662"/>
<evidence type="ECO:0000256" key="4">
    <source>
        <dbReference type="ARBA" id="ARBA00022741"/>
    </source>
</evidence>
<evidence type="ECO:0000256" key="7">
    <source>
        <dbReference type="ARBA" id="ARBA00023288"/>
    </source>
</evidence>
<dbReference type="SMART" id="SM00174">
    <property type="entry name" value="RHO"/>
    <property type="match status" value="1"/>
</dbReference>
<evidence type="ECO:0000313" key="10">
    <source>
        <dbReference type="EMBL" id="KIS68190.1"/>
    </source>
</evidence>
<feature type="compositionally biased region" description="Low complexity" evidence="9">
    <location>
        <begin position="14"/>
        <end position="23"/>
    </location>
</feature>
<dbReference type="InterPro" id="IPR003578">
    <property type="entry name" value="Small_GTPase_Rho"/>
</dbReference>
<evidence type="ECO:0000256" key="3">
    <source>
        <dbReference type="ARBA" id="ARBA00022481"/>
    </source>
</evidence>
<dbReference type="Gene3D" id="3.40.50.300">
    <property type="entry name" value="P-loop containing nucleotide triphosphate hydrolases"/>
    <property type="match status" value="1"/>
</dbReference>
<dbReference type="CDD" id="cd04132">
    <property type="entry name" value="Rho4_like"/>
    <property type="match status" value="1"/>
</dbReference>
<dbReference type="GO" id="GO:0032956">
    <property type="term" value="P:regulation of actin cytoskeleton organization"/>
    <property type="evidence" value="ECO:0000318"/>
    <property type="project" value="GO_Central"/>
</dbReference>
<dbReference type="GO" id="GO:0000131">
    <property type="term" value="C:incipient cellular bud site"/>
    <property type="evidence" value="ECO:0007669"/>
    <property type="project" value="EnsemblFungi"/>
</dbReference>
<dbReference type="NCBIfam" id="TIGR00231">
    <property type="entry name" value="small_GTP"/>
    <property type="match status" value="1"/>
</dbReference>
<dbReference type="PROSITE" id="PS51420">
    <property type="entry name" value="RHO"/>
    <property type="match status" value="1"/>
</dbReference>
<dbReference type="EMBL" id="CM003149">
    <property type="protein sequence ID" value="KIS68190.1"/>
    <property type="molecule type" value="Genomic_DNA"/>
</dbReference>
<dbReference type="PRINTS" id="PR00449">
    <property type="entry name" value="RASTRNSFRMNG"/>
</dbReference>
<dbReference type="GO" id="GO:0005525">
    <property type="term" value="F:GTP binding"/>
    <property type="evidence" value="ECO:0000318"/>
    <property type="project" value="GO_Central"/>
</dbReference>
<dbReference type="GO" id="GO:0007015">
    <property type="term" value="P:actin filament organization"/>
    <property type="evidence" value="ECO:0000318"/>
    <property type="project" value="GO_Central"/>
</dbReference>
<dbReference type="VEuPathDB" id="FungiDB:UMAG_10663"/>
<protein>
    <submittedName>
        <fullName evidence="10">Rho family GTPase</fullName>
    </submittedName>
</protein>
<dbReference type="SMART" id="SM00175">
    <property type="entry name" value="RAB"/>
    <property type="match status" value="1"/>
</dbReference>
<evidence type="ECO:0000256" key="9">
    <source>
        <dbReference type="SAM" id="MobiDB-lite"/>
    </source>
</evidence>